<evidence type="ECO:0000256" key="5">
    <source>
        <dbReference type="PROSITE-ProRule" id="PRU00169"/>
    </source>
</evidence>
<dbReference type="InterPro" id="IPR036890">
    <property type="entry name" value="HATPase_C_sf"/>
</dbReference>
<dbReference type="Pfam" id="PF02518">
    <property type="entry name" value="HATPase_c"/>
    <property type="match status" value="1"/>
</dbReference>
<evidence type="ECO:0000256" key="1">
    <source>
        <dbReference type="ARBA" id="ARBA00000085"/>
    </source>
</evidence>
<dbReference type="PROSITE" id="PS50110">
    <property type="entry name" value="RESPONSE_REGULATORY"/>
    <property type="match status" value="1"/>
</dbReference>
<feature type="domain" description="Response regulatory" evidence="8">
    <location>
        <begin position="462"/>
        <end position="579"/>
    </location>
</feature>
<reference evidence="9 10" key="1">
    <citation type="journal article" date="2008" name="BMC Genomics">
        <title>Complete genome of Phenylobacterium zucineum - a novel facultative intracellular bacterium isolated from human erythroleukemia cell line K562.</title>
        <authorList>
            <person name="Luo Y."/>
            <person name="Xu X."/>
            <person name="Ding Z."/>
            <person name="Liu Z."/>
            <person name="Zhang B."/>
            <person name="Yan Z."/>
            <person name="Sun J."/>
            <person name="Hu S."/>
            <person name="Hu X."/>
        </authorList>
    </citation>
    <scope>NUCLEOTIDE SEQUENCE [LARGE SCALE GENOMIC DNA]</scope>
    <source>
        <strain evidence="9 10">HLK1</strain>
    </source>
</reference>
<feature type="transmembrane region" description="Helical" evidence="6">
    <location>
        <begin position="146"/>
        <end position="164"/>
    </location>
</feature>
<dbReference type="Gene3D" id="3.40.50.2300">
    <property type="match status" value="1"/>
</dbReference>
<gene>
    <name evidence="9" type="ordered locus">PHZ_c3184</name>
</gene>
<sequence>MGPQATGRQSGDGVAGARWKVLDERLDIVARTSWDVVAVRVAAGVVAALLCVQPFGLAWSMGWLAAFAATEAGARIASRAAWTGGALTRPARFWYLTWMTLAGLTWCALALRGWLSGQESLRLAAMAILVTVLVHAQGFSSRTPAALAAMGLPAALLWMLLPLVGGGYDAQSLAIVGFGFTMALSYVAIAARATARSAAALADAERRANDANEAKSAFLSMVTHELRTPMNGVMGMARALQQTDLSPRQREYADTIVRSGDGLLAILNDVLDHSKIEAGRLDLEVAPFNLRAVSQQSLQLWTEAAAAKGLELDCDIDPELPAHVLGDETRVRQIILNLLSNALKFTEAGRVALALRRAPHADGEGGVEILVSDTGPGMTAEQVARLFRPYSQAEASTARRFGGTGLGLSICHRLSTMMGGEIGVESEPGRGSTFRVWLPLPAAEGGPVEVSEAPEVALPPLRVLVTDDNPINLAVARALLEAAGAAVETAVHGADALERLQVDLFDLVLMDVHMPVMDGLEAVRRIRAGTAGPQDIPVIALTADGAPGEEERLKALGFDALQGKPVQPAELFAAIERVMAARHQPRDVA</sequence>
<dbReference type="InterPro" id="IPR004358">
    <property type="entry name" value="Sig_transdc_His_kin-like_C"/>
</dbReference>
<accession>B4RAJ5</accession>
<dbReference type="Pfam" id="PF00512">
    <property type="entry name" value="HisKA"/>
    <property type="match status" value="1"/>
</dbReference>
<dbReference type="AlphaFoldDB" id="B4RAJ5"/>
<evidence type="ECO:0000256" key="4">
    <source>
        <dbReference type="ARBA" id="ARBA00023012"/>
    </source>
</evidence>
<name>B4RAJ5_PHEZH</name>
<dbReference type="InterPro" id="IPR005467">
    <property type="entry name" value="His_kinase_dom"/>
</dbReference>
<feature type="transmembrane region" description="Helical" evidence="6">
    <location>
        <begin position="93"/>
        <end position="115"/>
    </location>
</feature>
<dbReference type="EMBL" id="CP000747">
    <property type="protein sequence ID" value="ACG79593.1"/>
    <property type="molecule type" value="Genomic_DNA"/>
</dbReference>
<evidence type="ECO:0000256" key="3">
    <source>
        <dbReference type="ARBA" id="ARBA00022553"/>
    </source>
</evidence>
<dbReference type="InterPro" id="IPR003594">
    <property type="entry name" value="HATPase_dom"/>
</dbReference>
<dbReference type="CDD" id="cd16922">
    <property type="entry name" value="HATPase_EvgS-ArcB-TorS-like"/>
    <property type="match status" value="1"/>
</dbReference>
<keyword evidence="9" id="KW-0418">Kinase</keyword>
<dbReference type="SUPFAM" id="SSF55874">
    <property type="entry name" value="ATPase domain of HSP90 chaperone/DNA topoisomerase II/histidine kinase"/>
    <property type="match status" value="1"/>
</dbReference>
<dbReference type="STRING" id="450851.PHZ_c3184"/>
<dbReference type="InterPro" id="IPR036097">
    <property type="entry name" value="HisK_dim/P_sf"/>
</dbReference>
<evidence type="ECO:0000313" key="9">
    <source>
        <dbReference type="EMBL" id="ACG79593.1"/>
    </source>
</evidence>
<dbReference type="CDD" id="cd00082">
    <property type="entry name" value="HisKA"/>
    <property type="match status" value="1"/>
</dbReference>
<keyword evidence="3 5" id="KW-0597">Phosphoprotein</keyword>
<evidence type="ECO:0000259" key="8">
    <source>
        <dbReference type="PROSITE" id="PS50110"/>
    </source>
</evidence>
<dbReference type="InterPro" id="IPR003661">
    <property type="entry name" value="HisK_dim/P_dom"/>
</dbReference>
<dbReference type="eggNOG" id="COG0784">
    <property type="taxonomic scope" value="Bacteria"/>
</dbReference>
<keyword evidence="6" id="KW-1133">Transmembrane helix</keyword>
<dbReference type="KEGG" id="pzu:PHZ_c3184"/>
<comment type="catalytic activity">
    <reaction evidence="1">
        <text>ATP + protein L-histidine = ADP + protein N-phospho-L-histidine.</text>
        <dbReference type="EC" id="2.7.13.3"/>
    </reaction>
</comment>
<feature type="transmembrane region" description="Helical" evidence="6">
    <location>
        <begin position="121"/>
        <end position="139"/>
    </location>
</feature>
<dbReference type="Proteomes" id="UP000001868">
    <property type="component" value="Chromosome"/>
</dbReference>
<dbReference type="Gene3D" id="1.10.287.130">
    <property type="match status" value="1"/>
</dbReference>
<evidence type="ECO:0000259" key="7">
    <source>
        <dbReference type="PROSITE" id="PS50109"/>
    </source>
</evidence>
<feature type="transmembrane region" description="Helical" evidence="6">
    <location>
        <begin position="170"/>
        <end position="189"/>
    </location>
</feature>
<keyword evidence="6" id="KW-0472">Membrane</keyword>
<keyword evidence="4" id="KW-0902">Two-component regulatory system</keyword>
<dbReference type="PANTHER" id="PTHR45339">
    <property type="entry name" value="HYBRID SIGNAL TRANSDUCTION HISTIDINE KINASE J"/>
    <property type="match status" value="1"/>
</dbReference>
<dbReference type="SMART" id="SM00448">
    <property type="entry name" value="REC"/>
    <property type="match status" value="1"/>
</dbReference>
<proteinExistence type="predicted"/>
<dbReference type="RefSeq" id="WP_012523731.1">
    <property type="nucleotide sequence ID" value="NC_011144.1"/>
</dbReference>
<dbReference type="SMART" id="SM00387">
    <property type="entry name" value="HATPase_c"/>
    <property type="match status" value="1"/>
</dbReference>
<feature type="domain" description="Histidine kinase" evidence="7">
    <location>
        <begin position="221"/>
        <end position="442"/>
    </location>
</feature>
<dbReference type="eggNOG" id="COG2205">
    <property type="taxonomic scope" value="Bacteria"/>
</dbReference>
<evidence type="ECO:0000256" key="6">
    <source>
        <dbReference type="SAM" id="Phobius"/>
    </source>
</evidence>
<keyword evidence="6" id="KW-0812">Transmembrane</keyword>
<dbReference type="PANTHER" id="PTHR45339:SF1">
    <property type="entry name" value="HYBRID SIGNAL TRANSDUCTION HISTIDINE KINASE J"/>
    <property type="match status" value="1"/>
</dbReference>
<dbReference type="PRINTS" id="PR00344">
    <property type="entry name" value="BCTRLSENSOR"/>
</dbReference>
<dbReference type="PROSITE" id="PS50109">
    <property type="entry name" value="HIS_KIN"/>
    <property type="match status" value="1"/>
</dbReference>
<evidence type="ECO:0000313" key="10">
    <source>
        <dbReference type="Proteomes" id="UP000001868"/>
    </source>
</evidence>
<dbReference type="GO" id="GO:0000155">
    <property type="term" value="F:phosphorelay sensor kinase activity"/>
    <property type="evidence" value="ECO:0007669"/>
    <property type="project" value="InterPro"/>
</dbReference>
<feature type="modified residue" description="4-aspartylphosphate" evidence="5">
    <location>
        <position position="511"/>
    </location>
</feature>
<dbReference type="SUPFAM" id="SSF47384">
    <property type="entry name" value="Homodimeric domain of signal transducing histidine kinase"/>
    <property type="match status" value="1"/>
</dbReference>
<dbReference type="CDD" id="cd17546">
    <property type="entry name" value="REC_hyHK_CKI1_RcsC-like"/>
    <property type="match status" value="1"/>
</dbReference>
<keyword evidence="9" id="KW-0808">Transferase</keyword>
<dbReference type="SUPFAM" id="SSF52172">
    <property type="entry name" value="CheY-like"/>
    <property type="match status" value="1"/>
</dbReference>
<dbReference type="SMART" id="SM00388">
    <property type="entry name" value="HisKA"/>
    <property type="match status" value="1"/>
</dbReference>
<dbReference type="Gene3D" id="3.30.565.10">
    <property type="entry name" value="Histidine kinase-like ATPase, C-terminal domain"/>
    <property type="match status" value="1"/>
</dbReference>
<evidence type="ECO:0000256" key="2">
    <source>
        <dbReference type="ARBA" id="ARBA00012438"/>
    </source>
</evidence>
<dbReference type="InterPro" id="IPR011006">
    <property type="entry name" value="CheY-like_superfamily"/>
</dbReference>
<keyword evidence="10" id="KW-1185">Reference proteome</keyword>
<organism evidence="9 10">
    <name type="scientific">Phenylobacterium zucineum (strain HLK1)</name>
    <dbReference type="NCBI Taxonomy" id="450851"/>
    <lineage>
        <taxon>Bacteria</taxon>
        <taxon>Pseudomonadati</taxon>
        <taxon>Pseudomonadota</taxon>
        <taxon>Alphaproteobacteria</taxon>
        <taxon>Caulobacterales</taxon>
        <taxon>Caulobacteraceae</taxon>
        <taxon>Phenylobacterium</taxon>
    </lineage>
</organism>
<dbReference type="EC" id="2.7.13.3" evidence="2"/>
<dbReference type="InterPro" id="IPR001789">
    <property type="entry name" value="Sig_transdc_resp-reg_receiver"/>
</dbReference>
<feature type="transmembrane region" description="Helical" evidence="6">
    <location>
        <begin position="41"/>
        <end position="69"/>
    </location>
</feature>
<dbReference type="HOGENOM" id="CLU_000445_114_75_5"/>
<protein>
    <recommendedName>
        <fullName evidence="2">histidine kinase</fullName>
        <ecNumber evidence="2">2.7.13.3</ecNumber>
    </recommendedName>
</protein>
<dbReference type="FunFam" id="3.30.565.10:FF:000010">
    <property type="entry name" value="Sensor histidine kinase RcsC"/>
    <property type="match status" value="1"/>
</dbReference>
<dbReference type="Pfam" id="PF00072">
    <property type="entry name" value="Response_reg"/>
    <property type="match status" value="1"/>
</dbReference>